<dbReference type="AlphaFoldDB" id="A0A9N9IDT0"/>
<dbReference type="OrthoDB" id="2408404at2759"/>
<evidence type="ECO:0000313" key="3">
    <source>
        <dbReference type="Proteomes" id="UP000789342"/>
    </source>
</evidence>
<name>A0A9N9IDT0_9GLOM</name>
<dbReference type="SUPFAM" id="SSF50370">
    <property type="entry name" value="Ricin B-like lectins"/>
    <property type="match status" value="1"/>
</dbReference>
<organism evidence="2 3">
    <name type="scientific">Acaulospora morrowiae</name>
    <dbReference type="NCBI Taxonomy" id="94023"/>
    <lineage>
        <taxon>Eukaryota</taxon>
        <taxon>Fungi</taxon>
        <taxon>Fungi incertae sedis</taxon>
        <taxon>Mucoromycota</taxon>
        <taxon>Glomeromycotina</taxon>
        <taxon>Glomeromycetes</taxon>
        <taxon>Diversisporales</taxon>
        <taxon>Acaulosporaceae</taxon>
        <taxon>Acaulospora</taxon>
    </lineage>
</organism>
<dbReference type="Pfam" id="PF00652">
    <property type="entry name" value="Ricin_B_lectin"/>
    <property type="match status" value="1"/>
</dbReference>
<protein>
    <submittedName>
        <fullName evidence="2">11692_t:CDS:1</fullName>
    </submittedName>
</protein>
<feature type="domain" description="Ricin B lectin" evidence="1">
    <location>
        <begin position="77"/>
        <end position="153"/>
    </location>
</feature>
<feature type="non-terminal residue" evidence="2">
    <location>
        <position position="1"/>
    </location>
</feature>
<feature type="non-terminal residue" evidence="2">
    <location>
        <position position="185"/>
    </location>
</feature>
<accession>A0A9N9IDT0</accession>
<comment type="caution">
    <text evidence="2">The sequence shown here is derived from an EMBL/GenBank/DDBJ whole genome shotgun (WGS) entry which is preliminary data.</text>
</comment>
<proteinExistence type="predicted"/>
<evidence type="ECO:0000313" key="2">
    <source>
        <dbReference type="EMBL" id="CAG8732756.1"/>
    </source>
</evidence>
<dbReference type="Gene3D" id="2.80.10.50">
    <property type="match status" value="1"/>
</dbReference>
<evidence type="ECO:0000259" key="1">
    <source>
        <dbReference type="Pfam" id="PF00652"/>
    </source>
</evidence>
<reference evidence="2" key="1">
    <citation type="submission" date="2021-06" db="EMBL/GenBank/DDBJ databases">
        <authorList>
            <person name="Kallberg Y."/>
            <person name="Tangrot J."/>
            <person name="Rosling A."/>
        </authorList>
    </citation>
    <scope>NUCLEOTIDE SEQUENCE</scope>
    <source>
        <strain evidence="2">CL551</strain>
    </source>
</reference>
<dbReference type="PROSITE" id="PS50231">
    <property type="entry name" value="RICIN_B_LECTIN"/>
    <property type="match status" value="1"/>
</dbReference>
<keyword evidence="3" id="KW-1185">Reference proteome</keyword>
<gene>
    <name evidence="2" type="ORF">AMORRO_LOCUS14150</name>
</gene>
<dbReference type="InterPro" id="IPR000772">
    <property type="entry name" value="Ricin_B_lectin"/>
</dbReference>
<dbReference type="EMBL" id="CAJVPV010026890">
    <property type="protein sequence ID" value="CAG8732756.1"/>
    <property type="molecule type" value="Genomic_DNA"/>
</dbReference>
<sequence length="185" mass="20096">LTFLPYYVQAARFIRNVQYNSCLQHLSNITSTSSCFSLSSTSCPVDRFGSISTTVTWNLVPVDLSSSSDLTNSTKLSIESSDNQFCLSSGNTSAPGEIQVCPCDKSASQIWKIKGDGLINSESSGKCLSMSGNKFGLDDCNLNSTSMSWKYYHVAPNAVNVYANTFFSGKLSQLHVGTYNSEQLT</sequence>
<dbReference type="InterPro" id="IPR035992">
    <property type="entry name" value="Ricin_B-like_lectins"/>
</dbReference>
<dbReference type="Proteomes" id="UP000789342">
    <property type="component" value="Unassembled WGS sequence"/>
</dbReference>